<evidence type="ECO:0000313" key="3">
    <source>
        <dbReference type="EMBL" id="EIW84068.1"/>
    </source>
</evidence>
<dbReference type="SUPFAM" id="SSF49899">
    <property type="entry name" value="Concanavalin A-like lectins/glucanases"/>
    <property type="match status" value="1"/>
</dbReference>
<evidence type="ECO:0000259" key="2">
    <source>
        <dbReference type="PROSITE" id="PS51762"/>
    </source>
</evidence>
<feature type="signal peptide" evidence="1">
    <location>
        <begin position="1"/>
        <end position="17"/>
    </location>
</feature>
<dbReference type="PANTHER" id="PTHR10963">
    <property type="entry name" value="GLYCOSYL HYDROLASE-RELATED"/>
    <property type="match status" value="1"/>
</dbReference>
<comment type="caution">
    <text evidence="3">The sequence shown here is derived from an EMBL/GenBank/DDBJ whole genome shotgun (WGS) entry which is preliminary data.</text>
</comment>
<dbReference type="EMBL" id="JH711575">
    <property type="protein sequence ID" value="EIW84068.1"/>
    <property type="molecule type" value="Genomic_DNA"/>
</dbReference>
<feature type="domain" description="GH16" evidence="2">
    <location>
        <begin position="33"/>
        <end position="280"/>
    </location>
</feature>
<dbReference type="GO" id="GO:0009251">
    <property type="term" value="P:glucan catabolic process"/>
    <property type="evidence" value="ECO:0007669"/>
    <property type="project" value="TreeGrafter"/>
</dbReference>
<dbReference type="OrthoDB" id="192832at2759"/>
<dbReference type="InterPro" id="IPR000757">
    <property type="entry name" value="Beta-glucanase-like"/>
</dbReference>
<dbReference type="Gene3D" id="2.60.120.200">
    <property type="match status" value="1"/>
</dbReference>
<evidence type="ECO:0000256" key="1">
    <source>
        <dbReference type="SAM" id="SignalP"/>
    </source>
</evidence>
<dbReference type="Proteomes" id="UP000053558">
    <property type="component" value="Unassembled WGS sequence"/>
</dbReference>
<dbReference type="CDD" id="cd02181">
    <property type="entry name" value="GH16_fungal_Lam16A_glucanase"/>
    <property type="match status" value="1"/>
</dbReference>
<sequence>MFTVFVFLTLYVFHVAAWSRTASLSGQNFLNAFQWQTFADPTHGRTNYIDESTAWNDGLITVNGNQLTLRADSYSYLDPNGPGRNTFRLSSNNAYTSHVAIFDIAHMPQGCGTWPAVWEVGQDWPNNGEIDIVEGVNNQSPNQASLHTGSGCTMPGTRTINAVGGLDCDADATGDTGCGTRFTATNSFGPSFNDNGGGWYAIVMTDDAISIYFWARNSAGVPSDVTSPGQSVNPSAWGTPSAYYPGSSSCDFGDHIGSQNIVINLAFCGDWAGNAQDYSAAGCPSDCVDYVNNNPSTFSDAYFEFNSLNIYE</sequence>
<evidence type="ECO:0000313" key="4">
    <source>
        <dbReference type="Proteomes" id="UP000053558"/>
    </source>
</evidence>
<dbReference type="GeneID" id="19202809"/>
<dbReference type="PANTHER" id="PTHR10963:SF24">
    <property type="entry name" value="GLYCOSIDASE C21B10.07-RELATED"/>
    <property type="match status" value="1"/>
</dbReference>
<dbReference type="KEGG" id="cput:CONPUDRAFT_151115"/>
<reference evidence="4" key="1">
    <citation type="journal article" date="2012" name="Science">
        <title>The Paleozoic origin of enzymatic lignin decomposition reconstructed from 31 fungal genomes.</title>
        <authorList>
            <person name="Floudas D."/>
            <person name="Binder M."/>
            <person name="Riley R."/>
            <person name="Barry K."/>
            <person name="Blanchette R.A."/>
            <person name="Henrissat B."/>
            <person name="Martinez A.T."/>
            <person name="Otillar R."/>
            <person name="Spatafora J.W."/>
            <person name="Yadav J.S."/>
            <person name="Aerts A."/>
            <person name="Benoit I."/>
            <person name="Boyd A."/>
            <person name="Carlson A."/>
            <person name="Copeland A."/>
            <person name="Coutinho P.M."/>
            <person name="de Vries R.P."/>
            <person name="Ferreira P."/>
            <person name="Findley K."/>
            <person name="Foster B."/>
            <person name="Gaskell J."/>
            <person name="Glotzer D."/>
            <person name="Gorecki P."/>
            <person name="Heitman J."/>
            <person name="Hesse C."/>
            <person name="Hori C."/>
            <person name="Igarashi K."/>
            <person name="Jurgens J.A."/>
            <person name="Kallen N."/>
            <person name="Kersten P."/>
            <person name="Kohler A."/>
            <person name="Kuees U."/>
            <person name="Kumar T.K.A."/>
            <person name="Kuo A."/>
            <person name="LaButti K."/>
            <person name="Larrondo L.F."/>
            <person name="Lindquist E."/>
            <person name="Ling A."/>
            <person name="Lombard V."/>
            <person name="Lucas S."/>
            <person name="Lundell T."/>
            <person name="Martin R."/>
            <person name="McLaughlin D.J."/>
            <person name="Morgenstern I."/>
            <person name="Morin E."/>
            <person name="Murat C."/>
            <person name="Nagy L.G."/>
            <person name="Nolan M."/>
            <person name="Ohm R.A."/>
            <person name="Patyshakuliyeva A."/>
            <person name="Rokas A."/>
            <person name="Ruiz-Duenas F.J."/>
            <person name="Sabat G."/>
            <person name="Salamov A."/>
            <person name="Samejima M."/>
            <person name="Schmutz J."/>
            <person name="Slot J.C."/>
            <person name="St John F."/>
            <person name="Stenlid J."/>
            <person name="Sun H."/>
            <person name="Sun S."/>
            <person name="Syed K."/>
            <person name="Tsang A."/>
            <person name="Wiebenga A."/>
            <person name="Young D."/>
            <person name="Pisabarro A."/>
            <person name="Eastwood D.C."/>
            <person name="Martin F."/>
            <person name="Cullen D."/>
            <person name="Grigoriev I.V."/>
            <person name="Hibbett D.S."/>
        </authorList>
    </citation>
    <scope>NUCLEOTIDE SEQUENCE [LARGE SCALE GENOMIC DNA]</scope>
    <source>
        <strain evidence="4">RWD-64-598 SS2</strain>
    </source>
</reference>
<feature type="chain" id="PRO_5024337797" evidence="1">
    <location>
        <begin position="18"/>
        <end position="312"/>
    </location>
</feature>
<dbReference type="GO" id="GO:0004553">
    <property type="term" value="F:hydrolase activity, hydrolyzing O-glycosyl compounds"/>
    <property type="evidence" value="ECO:0007669"/>
    <property type="project" value="InterPro"/>
</dbReference>
<name>A0A5M3MY53_CONPW</name>
<dbReference type="InterPro" id="IPR050546">
    <property type="entry name" value="Glycosyl_Hydrlase_16"/>
</dbReference>
<gene>
    <name evidence="3" type="ORF">CONPUDRAFT_151115</name>
</gene>
<keyword evidence="3" id="KW-0378">Hydrolase</keyword>
<dbReference type="RefSeq" id="XP_007765878.1">
    <property type="nucleotide sequence ID" value="XM_007767688.1"/>
</dbReference>
<dbReference type="InterPro" id="IPR013320">
    <property type="entry name" value="ConA-like_dom_sf"/>
</dbReference>
<accession>A0A5M3MY53</accession>
<dbReference type="AlphaFoldDB" id="A0A5M3MY53"/>
<dbReference type="PROSITE" id="PS51762">
    <property type="entry name" value="GH16_2"/>
    <property type="match status" value="1"/>
</dbReference>
<protein>
    <submittedName>
        <fullName evidence="3">Glycoside hydrolase family 16 protein</fullName>
    </submittedName>
</protein>
<keyword evidence="1" id="KW-0732">Signal</keyword>
<keyword evidence="4" id="KW-1185">Reference proteome</keyword>
<dbReference type="OMA" id="WETQESI"/>
<organism evidence="3 4">
    <name type="scientific">Coniophora puteana (strain RWD-64-598)</name>
    <name type="common">Brown rot fungus</name>
    <dbReference type="NCBI Taxonomy" id="741705"/>
    <lineage>
        <taxon>Eukaryota</taxon>
        <taxon>Fungi</taxon>
        <taxon>Dikarya</taxon>
        <taxon>Basidiomycota</taxon>
        <taxon>Agaricomycotina</taxon>
        <taxon>Agaricomycetes</taxon>
        <taxon>Agaricomycetidae</taxon>
        <taxon>Boletales</taxon>
        <taxon>Coniophorineae</taxon>
        <taxon>Coniophoraceae</taxon>
        <taxon>Coniophora</taxon>
    </lineage>
</organism>
<proteinExistence type="predicted"/>
<dbReference type="Pfam" id="PF26113">
    <property type="entry name" value="GH16_XgeA"/>
    <property type="match status" value="1"/>
</dbReference>